<feature type="region of interest" description="Disordered" evidence="1">
    <location>
        <begin position="1"/>
        <end position="31"/>
    </location>
</feature>
<accession>A0AAV0DJH2</accession>
<comment type="caution">
    <text evidence="2">The sequence shown here is derived from an EMBL/GenBank/DDBJ whole genome shotgun (WGS) entry which is preliminary data.</text>
</comment>
<gene>
    <name evidence="2" type="ORF">CEPIT_LOCUS15677</name>
</gene>
<evidence type="ECO:0000313" key="2">
    <source>
        <dbReference type="EMBL" id="CAH9101578.1"/>
    </source>
</evidence>
<proteinExistence type="predicted"/>
<name>A0AAV0DJH2_9ASTE</name>
<dbReference type="AlphaFoldDB" id="A0AAV0DJH2"/>
<protein>
    <submittedName>
        <fullName evidence="2">Uncharacterized protein</fullName>
    </submittedName>
</protein>
<keyword evidence="3" id="KW-1185">Reference proteome</keyword>
<dbReference type="Proteomes" id="UP001152523">
    <property type="component" value="Unassembled WGS sequence"/>
</dbReference>
<reference evidence="2" key="1">
    <citation type="submission" date="2022-07" db="EMBL/GenBank/DDBJ databases">
        <authorList>
            <person name="Macas J."/>
            <person name="Novak P."/>
            <person name="Neumann P."/>
        </authorList>
    </citation>
    <scope>NUCLEOTIDE SEQUENCE</scope>
</reference>
<evidence type="ECO:0000313" key="3">
    <source>
        <dbReference type="Proteomes" id="UP001152523"/>
    </source>
</evidence>
<feature type="compositionally biased region" description="Basic and acidic residues" evidence="1">
    <location>
        <begin position="151"/>
        <end position="162"/>
    </location>
</feature>
<feature type="region of interest" description="Disordered" evidence="1">
    <location>
        <begin position="144"/>
        <end position="186"/>
    </location>
</feature>
<evidence type="ECO:0000256" key="1">
    <source>
        <dbReference type="SAM" id="MobiDB-lite"/>
    </source>
</evidence>
<dbReference type="EMBL" id="CAMAPF010000111">
    <property type="protein sequence ID" value="CAH9101578.1"/>
    <property type="molecule type" value="Genomic_DNA"/>
</dbReference>
<feature type="compositionally biased region" description="Pro residues" evidence="1">
    <location>
        <begin position="175"/>
        <end position="186"/>
    </location>
</feature>
<organism evidence="2 3">
    <name type="scientific">Cuscuta epithymum</name>
    <dbReference type="NCBI Taxonomy" id="186058"/>
    <lineage>
        <taxon>Eukaryota</taxon>
        <taxon>Viridiplantae</taxon>
        <taxon>Streptophyta</taxon>
        <taxon>Embryophyta</taxon>
        <taxon>Tracheophyta</taxon>
        <taxon>Spermatophyta</taxon>
        <taxon>Magnoliopsida</taxon>
        <taxon>eudicotyledons</taxon>
        <taxon>Gunneridae</taxon>
        <taxon>Pentapetalae</taxon>
        <taxon>asterids</taxon>
        <taxon>lamiids</taxon>
        <taxon>Solanales</taxon>
        <taxon>Convolvulaceae</taxon>
        <taxon>Cuscuteae</taxon>
        <taxon>Cuscuta</taxon>
        <taxon>Cuscuta subgen. Cuscuta</taxon>
    </lineage>
</organism>
<sequence length="186" mass="19994">MRGAPVLLGDKRNRRSASDTSDGGQGEIEADSKPVGILEEGVAAISEKIGISSTLSTQQANYREATDKLKVQVFNDGKNRPFLWSKLSDGLRNRALVLPKSIFGLRISGSRDPISHRGHSFTQWWTIRIGIFIYECKILPPNGAGGAHASRAKEDENGKEEAISSSADPFVPSKSPSPPPISTPAA</sequence>